<organism evidence="2 3">
    <name type="scientific">Mycolicibacterium fluoranthenivorans</name>
    <dbReference type="NCBI Taxonomy" id="258505"/>
    <lineage>
        <taxon>Bacteria</taxon>
        <taxon>Bacillati</taxon>
        <taxon>Actinomycetota</taxon>
        <taxon>Actinomycetes</taxon>
        <taxon>Mycobacteriales</taxon>
        <taxon>Mycobacteriaceae</taxon>
        <taxon>Mycolicibacterium</taxon>
    </lineage>
</organism>
<evidence type="ECO:0000259" key="1">
    <source>
        <dbReference type="SMART" id="SM00901"/>
    </source>
</evidence>
<dbReference type="AlphaFoldDB" id="A0A1G4WRF7"/>
<feature type="domain" description="FRG" evidence="1">
    <location>
        <begin position="31"/>
        <end position="125"/>
    </location>
</feature>
<reference evidence="3" key="1">
    <citation type="submission" date="2016-10" db="EMBL/GenBank/DDBJ databases">
        <authorList>
            <person name="Varghese N."/>
            <person name="Submissions S."/>
        </authorList>
    </citation>
    <scope>NUCLEOTIDE SEQUENCE [LARGE SCALE GENOMIC DNA]</scope>
    <source>
        <strain evidence="3">UNC267MFSha1.1M11</strain>
    </source>
</reference>
<evidence type="ECO:0000313" key="3">
    <source>
        <dbReference type="Proteomes" id="UP000199707"/>
    </source>
</evidence>
<accession>A0A1G4WRF7</accession>
<dbReference type="RefSeq" id="WP_090361332.1">
    <property type="nucleotide sequence ID" value="NZ_FMUB01000009.1"/>
</dbReference>
<dbReference type="Pfam" id="PF08867">
    <property type="entry name" value="FRG"/>
    <property type="match status" value="1"/>
</dbReference>
<proteinExistence type="predicted"/>
<dbReference type="EMBL" id="FMUB01000009">
    <property type="protein sequence ID" value="SCX28011.1"/>
    <property type="molecule type" value="Genomic_DNA"/>
</dbReference>
<name>A0A1G4WRF7_9MYCO</name>
<dbReference type="InterPro" id="IPR014966">
    <property type="entry name" value="FRG-dom"/>
</dbReference>
<dbReference type="SMART" id="SM00901">
    <property type="entry name" value="FRG"/>
    <property type="match status" value="1"/>
</dbReference>
<dbReference type="Proteomes" id="UP000199707">
    <property type="component" value="Unassembled WGS sequence"/>
</dbReference>
<dbReference type="STRING" id="1502745.SAMN02799620_04492"/>
<gene>
    <name evidence="2" type="ORF">SAMN02799620_04492</name>
</gene>
<protein>
    <submittedName>
        <fullName evidence="2">FRG domain-containing protein</fullName>
    </submittedName>
</protein>
<evidence type="ECO:0000313" key="2">
    <source>
        <dbReference type="EMBL" id="SCX28011.1"/>
    </source>
</evidence>
<sequence length="267" mass="30793">MTIFEDSTATTWVSLQETLFSDAWCAERGEFHSNLVHRGVANFDWALMASLQHRGLVERERDLFRNFRKYGRIPGSVRLGDWDLLTVAQHHGLPTRVMDWTYSPLVALYFALEDETQEKNDAVVWSVDYVQVHERLPHTLRQALANSNAGAFTTEMLDALRLDPVANSDEAEPAYALIFEPPSIDERVVNQYAGLSWMSRADTEFSDWLNSTPNVLARKVRVPAHLKAEIREKLDQANINERVLYPGLDGLTKWLRRYYSTPRRTWP</sequence>